<proteinExistence type="predicted"/>
<dbReference type="EMBL" id="VSSQ01007588">
    <property type="protein sequence ID" value="MPM36371.1"/>
    <property type="molecule type" value="Genomic_DNA"/>
</dbReference>
<protein>
    <submittedName>
        <fullName evidence="2">Uncharacterized protein</fullName>
    </submittedName>
</protein>
<accession>A0A644Z8Q1</accession>
<sequence>MGLAEQDEPLNHRNSRKQGDCKQNRQEQHRFVVFLGLGDRAYITFIGDEYDIDVAVHHTLDAYHITLVLNVYHELLLFIVQMCKYGLQNPLGVVGRISSNDFIPSGMVGENQQSIITFGNRTNQLGQNFLFYVDHHHIRLVCLFQRIEAHETNVCIGGFIGIFHRNGSEYWLHILEFRIMLHHIDGSLVIERIGCIHPLGGIGRRNIQHIAALIEDIDGINKKIRPNIGSKPLQPEMKVKCLY</sequence>
<comment type="caution">
    <text evidence="2">The sequence shown here is derived from an EMBL/GenBank/DDBJ whole genome shotgun (WGS) entry which is preliminary data.</text>
</comment>
<dbReference type="AlphaFoldDB" id="A0A644Z8Q1"/>
<name>A0A644Z8Q1_9ZZZZ</name>
<evidence type="ECO:0000313" key="2">
    <source>
        <dbReference type="EMBL" id="MPM36371.1"/>
    </source>
</evidence>
<reference evidence="2" key="1">
    <citation type="submission" date="2019-08" db="EMBL/GenBank/DDBJ databases">
        <authorList>
            <person name="Kucharzyk K."/>
            <person name="Murdoch R.W."/>
            <person name="Higgins S."/>
            <person name="Loffler F."/>
        </authorList>
    </citation>
    <scope>NUCLEOTIDE SEQUENCE</scope>
</reference>
<organism evidence="2">
    <name type="scientific">bioreactor metagenome</name>
    <dbReference type="NCBI Taxonomy" id="1076179"/>
    <lineage>
        <taxon>unclassified sequences</taxon>
        <taxon>metagenomes</taxon>
        <taxon>ecological metagenomes</taxon>
    </lineage>
</organism>
<evidence type="ECO:0000256" key="1">
    <source>
        <dbReference type="SAM" id="MobiDB-lite"/>
    </source>
</evidence>
<gene>
    <name evidence="2" type="ORF">SDC9_82967</name>
</gene>
<feature type="region of interest" description="Disordered" evidence="1">
    <location>
        <begin position="1"/>
        <end position="23"/>
    </location>
</feature>